<feature type="region of interest" description="Disordered" evidence="1">
    <location>
        <begin position="217"/>
        <end position="236"/>
    </location>
</feature>
<feature type="region of interest" description="Disordered" evidence="1">
    <location>
        <begin position="333"/>
        <end position="356"/>
    </location>
</feature>
<comment type="caution">
    <text evidence="2">The sequence shown here is derived from an EMBL/GenBank/DDBJ whole genome shotgun (WGS) entry which is preliminary data.</text>
</comment>
<feature type="region of interest" description="Disordered" evidence="1">
    <location>
        <begin position="256"/>
        <end position="319"/>
    </location>
</feature>
<gene>
    <name evidence="2" type="ORF">PCOR1329_LOCUS44457</name>
</gene>
<dbReference type="EMBL" id="CAUYUJ010015341">
    <property type="protein sequence ID" value="CAK0852783.1"/>
    <property type="molecule type" value="Genomic_DNA"/>
</dbReference>
<sequence>MFCSAFSFRFGSERRCCCWVLRDVIRLETDVRLLQRVVLGSRELMSSCLCSFLDARAKGASMAPSVQATTADCAACYMGSRVLNVPPCLLPHLSEPPTPFTLCRNVSIRLVVLSPSSRVSTTAPGLLAATESTGSRRGFPTAPVASCPSDGSSAKVRASSQRPFPELPYLNRCSQDCGRYGSYGLTPRASSRAGGIVPRFSMCSALRETWRRNRLTGRRFTEEKEEEDEPPSQPSASALAALVACLAWARARGSPQSFAKGRAGAGGQTPAARPRGITLAQFNPQNTNKDKSRDVIEERRGRARQAGRHPYGRDRVGDAQSRWEERWGMRDLDTRGERASSPRHSRPRAPRSRGAVVRSARLIDKRHGSVCSSECSFERLRFCNAIFRMERVALPCESWHAVSLSALVASPERCLDSPYFCEYAVPCFPFPSAVLRRADLMCSFPSCLLYPDATIGQLLRRR</sequence>
<keyword evidence="3" id="KW-1185">Reference proteome</keyword>
<protein>
    <submittedName>
        <fullName evidence="2">Uncharacterized protein</fullName>
    </submittedName>
</protein>
<evidence type="ECO:0000313" key="3">
    <source>
        <dbReference type="Proteomes" id="UP001189429"/>
    </source>
</evidence>
<accession>A0ABN9U1W0</accession>
<name>A0ABN9U1W0_9DINO</name>
<reference evidence="2" key="1">
    <citation type="submission" date="2023-10" db="EMBL/GenBank/DDBJ databases">
        <authorList>
            <person name="Chen Y."/>
            <person name="Shah S."/>
            <person name="Dougan E. K."/>
            <person name="Thang M."/>
            <person name="Chan C."/>
        </authorList>
    </citation>
    <scope>NUCLEOTIDE SEQUENCE [LARGE SCALE GENOMIC DNA]</scope>
</reference>
<organism evidence="2 3">
    <name type="scientific">Prorocentrum cordatum</name>
    <dbReference type="NCBI Taxonomy" id="2364126"/>
    <lineage>
        <taxon>Eukaryota</taxon>
        <taxon>Sar</taxon>
        <taxon>Alveolata</taxon>
        <taxon>Dinophyceae</taxon>
        <taxon>Prorocentrales</taxon>
        <taxon>Prorocentraceae</taxon>
        <taxon>Prorocentrum</taxon>
    </lineage>
</organism>
<feature type="compositionally biased region" description="Basic residues" evidence="1">
    <location>
        <begin position="341"/>
        <end position="351"/>
    </location>
</feature>
<evidence type="ECO:0000256" key="1">
    <source>
        <dbReference type="SAM" id="MobiDB-lite"/>
    </source>
</evidence>
<feature type="compositionally biased region" description="Basic and acidic residues" evidence="1">
    <location>
        <begin position="288"/>
        <end position="300"/>
    </location>
</feature>
<proteinExistence type="predicted"/>
<feature type="region of interest" description="Disordered" evidence="1">
    <location>
        <begin position="131"/>
        <end position="155"/>
    </location>
</feature>
<evidence type="ECO:0000313" key="2">
    <source>
        <dbReference type="EMBL" id="CAK0852783.1"/>
    </source>
</evidence>
<dbReference type="Proteomes" id="UP001189429">
    <property type="component" value="Unassembled WGS sequence"/>
</dbReference>